<dbReference type="Gene3D" id="3.10.350.10">
    <property type="entry name" value="LysM domain"/>
    <property type="match status" value="1"/>
</dbReference>
<dbReference type="InterPro" id="IPR018392">
    <property type="entry name" value="LysM"/>
</dbReference>
<feature type="domain" description="LysM" evidence="2">
    <location>
        <begin position="7"/>
        <end position="51"/>
    </location>
</feature>
<comment type="caution">
    <text evidence="3">The sequence shown here is derived from an EMBL/GenBank/DDBJ whole genome shotgun (WGS) entry which is preliminary data.</text>
</comment>
<feature type="compositionally biased region" description="Polar residues" evidence="1">
    <location>
        <begin position="120"/>
        <end position="129"/>
    </location>
</feature>
<reference evidence="3 4" key="1">
    <citation type="submission" date="2020-08" db="EMBL/GenBank/DDBJ databases">
        <title>Genome public.</title>
        <authorList>
            <person name="Liu C."/>
            <person name="Sun Q."/>
        </authorList>
    </citation>
    <scope>NUCLEOTIDE SEQUENCE [LARGE SCALE GENOMIC DNA]</scope>
    <source>
        <strain evidence="3 4">NSJ-37</strain>
    </source>
</reference>
<sequence length="168" mass="18721">MEHCNGIMHTVKSGDTLYSISLEHKVPLALLLRANPYVDVYNLQIGETICVPVKGNTQGGMPPYGSTCAKWEVRNAVHVTKDKMQREMTGETRKEKETDEMQPAEEMTETSGTSSERQQDNTAVEGTTLQDEKTAETVYVTKEGDSLEKILGVDKILLPPGMTLYRQK</sequence>
<feature type="compositionally biased region" description="Basic and acidic residues" evidence="1">
    <location>
        <begin position="82"/>
        <end position="99"/>
    </location>
</feature>
<dbReference type="RefSeq" id="WP_182439499.1">
    <property type="nucleotide sequence ID" value="NZ_JACRSX010000002.1"/>
</dbReference>
<dbReference type="InterPro" id="IPR036779">
    <property type="entry name" value="LysM_dom_sf"/>
</dbReference>
<dbReference type="Proteomes" id="UP000606193">
    <property type="component" value="Unassembled WGS sequence"/>
</dbReference>
<dbReference type="EMBL" id="JACRSX010000002">
    <property type="protein sequence ID" value="MBC8561533.1"/>
    <property type="molecule type" value="Genomic_DNA"/>
</dbReference>
<evidence type="ECO:0000313" key="4">
    <source>
        <dbReference type="Proteomes" id="UP000606193"/>
    </source>
</evidence>
<protein>
    <submittedName>
        <fullName evidence="3">LysM peptidoglycan-binding domain-containing protein</fullName>
    </submittedName>
</protein>
<dbReference type="CDD" id="cd00118">
    <property type="entry name" value="LysM"/>
    <property type="match status" value="1"/>
</dbReference>
<feature type="region of interest" description="Disordered" evidence="1">
    <location>
        <begin position="82"/>
        <end position="136"/>
    </location>
</feature>
<dbReference type="PROSITE" id="PS51782">
    <property type="entry name" value="LYSM"/>
    <property type="match status" value="1"/>
</dbReference>
<evidence type="ECO:0000313" key="3">
    <source>
        <dbReference type="EMBL" id="MBC8561533.1"/>
    </source>
</evidence>
<name>A0ABR7N0H0_9FIRM</name>
<dbReference type="Pfam" id="PF01476">
    <property type="entry name" value="LysM"/>
    <property type="match status" value="1"/>
</dbReference>
<organism evidence="3 4">
    <name type="scientific">Jutongia huaianensis</name>
    <dbReference type="NCBI Taxonomy" id="2763668"/>
    <lineage>
        <taxon>Bacteria</taxon>
        <taxon>Bacillati</taxon>
        <taxon>Bacillota</taxon>
        <taxon>Clostridia</taxon>
        <taxon>Lachnospirales</taxon>
        <taxon>Lachnospiraceae</taxon>
        <taxon>Jutongia</taxon>
    </lineage>
</organism>
<keyword evidence="4" id="KW-1185">Reference proteome</keyword>
<dbReference type="SUPFAM" id="SSF54106">
    <property type="entry name" value="LysM domain"/>
    <property type="match status" value="1"/>
</dbReference>
<dbReference type="SMART" id="SM00257">
    <property type="entry name" value="LysM"/>
    <property type="match status" value="1"/>
</dbReference>
<gene>
    <name evidence="3" type="ORF">H8704_02630</name>
</gene>
<evidence type="ECO:0000256" key="1">
    <source>
        <dbReference type="SAM" id="MobiDB-lite"/>
    </source>
</evidence>
<accession>A0ABR7N0H0</accession>
<proteinExistence type="predicted"/>
<evidence type="ECO:0000259" key="2">
    <source>
        <dbReference type="PROSITE" id="PS51782"/>
    </source>
</evidence>